<gene>
    <name evidence="2" type="ORF">ACH5RR_001568</name>
</gene>
<protein>
    <submittedName>
        <fullName evidence="2">Uncharacterized protein</fullName>
    </submittedName>
</protein>
<dbReference type="EMBL" id="JBJUIK010000001">
    <property type="protein sequence ID" value="KAL3538202.1"/>
    <property type="molecule type" value="Genomic_DNA"/>
</dbReference>
<evidence type="ECO:0000313" key="3">
    <source>
        <dbReference type="Proteomes" id="UP001630127"/>
    </source>
</evidence>
<evidence type="ECO:0000256" key="1">
    <source>
        <dbReference type="SAM" id="MobiDB-lite"/>
    </source>
</evidence>
<dbReference type="AlphaFoldDB" id="A0ABD3B3R5"/>
<accession>A0ABD3B3R5</accession>
<keyword evidence="3" id="KW-1185">Reference proteome</keyword>
<name>A0ABD3B3R5_9GENT</name>
<dbReference type="Proteomes" id="UP001630127">
    <property type="component" value="Unassembled WGS sequence"/>
</dbReference>
<feature type="region of interest" description="Disordered" evidence="1">
    <location>
        <begin position="1"/>
        <end position="24"/>
    </location>
</feature>
<sequence>MGARKNSFTGEWGSRANGKGWRNSKRKVERISRLCSLSSFSTTKKAAYGGTWRFVTVAMVAATCMRGCNKQRDGRRGSEGKGVKE</sequence>
<comment type="caution">
    <text evidence="2">The sequence shown here is derived from an EMBL/GenBank/DDBJ whole genome shotgun (WGS) entry which is preliminary data.</text>
</comment>
<evidence type="ECO:0000313" key="2">
    <source>
        <dbReference type="EMBL" id="KAL3538202.1"/>
    </source>
</evidence>
<organism evidence="2 3">
    <name type="scientific">Cinchona calisaya</name>
    <dbReference type="NCBI Taxonomy" id="153742"/>
    <lineage>
        <taxon>Eukaryota</taxon>
        <taxon>Viridiplantae</taxon>
        <taxon>Streptophyta</taxon>
        <taxon>Embryophyta</taxon>
        <taxon>Tracheophyta</taxon>
        <taxon>Spermatophyta</taxon>
        <taxon>Magnoliopsida</taxon>
        <taxon>eudicotyledons</taxon>
        <taxon>Gunneridae</taxon>
        <taxon>Pentapetalae</taxon>
        <taxon>asterids</taxon>
        <taxon>lamiids</taxon>
        <taxon>Gentianales</taxon>
        <taxon>Rubiaceae</taxon>
        <taxon>Cinchonoideae</taxon>
        <taxon>Cinchoneae</taxon>
        <taxon>Cinchona</taxon>
    </lineage>
</organism>
<reference evidence="2 3" key="1">
    <citation type="submission" date="2024-11" db="EMBL/GenBank/DDBJ databases">
        <title>A near-complete genome assembly of Cinchona calisaya.</title>
        <authorList>
            <person name="Lian D.C."/>
            <person name="Zhao X.W."/>
            <person name="Wei L."/>
        </authorList>
    </citation>
    <scope>NUCLEOTIDE SEQUENCE [LARGE SCALE GENOMIC DNA]</scope>
    <source>
        <tissue evidence="2">Nenye</tissue>
    </source>
</reference>
<proteinExistence type="predicted"/>